<protein>
    <submittedName>
        <fullName evidence="2">Uncharacterized protein</fullName>
    </submittedName>
</protein>
<dbReference type="EMBL" id="JBBNAF010000035">
    <property type="protein sequence ID" value="KAK9082163.1"/>
    <property type="molecule type" value="Genomic_DNA"/>
</dbReference>
<dbReference type="AlphaFoldDB" id="A0AAP0E3S3"/>
<accession>A0AAP0E3S3</accession>
<evidence type="ECO:0000313" key="2">
    <source>
        <dbReference type="EMBL" id="KAK9082163.1"/>
    </source>
</evidence>
<sequence length="154" mass="16521">MSGLWAQAAQLLRTGEGWRQSPATPNMELLTVRGWGGGSCGGRTRRQRRSGGGGAAAEGSGRGGHFRGIAWRRRAGGRNGSRSGGGGAGDAQLAVQDGDRETASLATTRGWERVCQFGDRESREHESLRETAVRVVKVRGEDREVRIVRCECDV</sequence>
<comment type="caution">
    <text evidence="2">The sequence shown here is derived from an EMBL/GenBank/DDBJ whole genome shotgun (WGS) entry which is preliminary data.</text>
</comment>
<name>A0AAP0E3S3_9MAGN</name>
<organism evidence="2 3">
    <name type="scientific">Stephania yunnanensis</name>
    <dbReference type="NCBI Taxonomy" id="152371"/>
    <lineage>
        <taxon>Eukaryota</taxon>
        <taxon>Viridiplantae</taxon>
        <taxon>Streptophyta</taxon>
        <taxon>Embryophyta</taxon>
        <taxon>Tracheophyta</taxon>
        <taxon>Spermatophyta</taxon>
        <taxon>Magnoliopsida</taxon>
        <taxon>Ranunculales</taxon>
        <taxon>Menispermaceae</taxon>
        <taxon>Menispermoideae</taxon>
        <taxon>Cissampelideae</taxon>
        <taxon>Stephania</taxon>
    </lineage>
</organism>
<keyword evidence="3" id="KW-1185">Reference proteome</keyword>
<gene>
    <name evidence="2" type="ORF">Syun_031324</name>
</gene>
<feature type="region of interest" description="Disordered" evidence="1">
    <location>
        <begin position="34"/>
        <end position="95"/>
    </location>
</feature>
<evidence type="ECO:0000256" key="1">
    <source>
        <dbReference type="SAM" id="MobiDB-lite"/>
    </source>
</evidence>
<reference evidence="2 3" key="1">
    <citation type="submission" date="2024-01" db="EMBL/GenBank/DDBJ databases">
        <title>Genome assemblies of Stephania.</title>
        <authorList>
            <person name="Yang L."/>
        </authorList>
    </citation>
    <scope>NUCLEOTIDE SEQUENCE [LARGE SCALE GENOMIC DNA]</scope>
    <source>
        <strain evidence="2">YNDBR</strain>
        <tissue evidence="2">Leaf</tissue>
    </source>
</reference>
<proteinExistence type="predicted"/>
<feature type="compositionally biased region" description="Gly residues" evidence="1">
    <location>
        <begin position="77"/>
        <end position="89"/>
    </location>
</feature>
<evidence type="ECO:0000313" key="3">
    <source>
        <dbReference type="Proteomes" id="UP001420932"/>
    </source>
</evidence>
<feature type="compositionally biased region" description="Gly residues" evidence="1">
    <location>
        <begin position="50"/>
        <end position="63"/>
    </location>
</feature>
<dbReference type="Proteomes" id="UP001420932">
    <property type="component" value="Unassembled WGS sequence"/>
</dbReference>